<organism evidence="6">
    <name type="scientific">Cyanothece sp. (strain PCC 7425 / ATCC 29141)</name>
    <dbReference type="NCBI Taxonomy" id="395961"/>
    <lineage>
        <taxon>Bacteria</taxon>
        <taxon>Bacillati</taxon>
        <taxon>Cyanobacteriota</taxon>
        <taxon>Cyanophyceae</taxon>
        <taxon>Gomontiellales</taxon>
        <taxon>Cyanothecaceae</taxon>
        <taxon>Cyanothece</taxon>
    </lineage>
</organism>
<proteinExistence type="inferred from homology"/>
<evidence type="ECO:0000256" key="5">
    <source>
        <dbReference type="SAM" id="MobiDB-lite"/>
    </source>
</evidence>
<evidence type="ECO:0000256" key="4">
    <source>
        <dbReference type="ARBA" id="ARBA00023163"/>
    </source>
</evidence>
<sequence>MGHPGHSTESDNQEAGLQHSAAQTDHWEDADPSDGNQSGSNPVRSNPARSNLSEPQPGRSARTNSPIDILSLPAEQRQLMNWILRQRQATLKEIADKFQQTPEALQPLLSDLVEQGFLTLEQDGEQSCYSPRLQRKPQRRLSEQLWQKLDQG</sequence>
<dbReference type="InterPro" id="IPR036390">
    <property type="entry name" value="WH_DNA-bd_sf"/>
</dbReference>
<dbReference type="SUPFAM" id="SSF46785">
    <property type="entry name" value="Winged helix' DNA-binding domain"/>
    <property type="match status" value="1"/>
</dbReference>
<feature type="region of interest" description="Disordered" evidence="5">
    <location>
        <begin position="1"/>
        <end position="69"/>
    </location>
</feature>
<dbReference type="KEGG" id="cyn:Cyan7425_4283"/>
<dbReference type="OrthoDB" id="524102at2"/>
<keyword evidence="3" id="KW-0238">DNA-binding</keyword>
<dbReference type="GO" id="GO:0003677">
    <property type="term" value="F:DNA binding"/>
    <property type="evidence" value="ECO:0007669"/>
    <property type="project" value="UniProtKB-KW"/>
</dbReference>
<feature type="compositionally biased region" description="Polar residues" evidence="5">
    <location>
        <begin position="34"/>
        <end position="54"/>
    </location>
</feature>
<comment type="similarity">
    <text evidence="1">Belongs to the BlaI transcriptional regulatory family.</text>
</comment>
<dbReference type="STRING" id="395961.Cyan7425_4283"/>
<name>B8HXQ1_CYAP4</name>
<protein>
    <submittedName>
        <fullName evidence="6">Transcriptional repressor, CopY family</fullName>
    </submittedName>
</protein>
<dbReference type="InterPro" id="IPR005650">
    <property type="entry name" value="BlaI_family"/>
</dbReference>
<dbReference type="EMBL" id="CP001344">
    <property type="protein sequence ID" value="ACL46596.1"/>
    <property type="molecule type" value="Genomic_DNA"/>
</dbReference>
<reference evidence="6" key="1">
    <citation type="submission" date="2009-01" db="EMBL/GenBank/DDBJ databases">
        <title>Complete sequence of chromosome Cyanothece sp. PCC 7425.</title>
        <authorList>
            <consortium name="US DOE Joint Genome Institute"/>
            <person name="Lucas S."/>
            <person name="Copeland A."/>
            <person name="Lapidus A."/>
            <person name="Glavina del Rio T."/>
            <person name="Dalin E."/>
            <person name="Tice H."/>
            <person name="Bruce D."/>
            <person name="Goodwin L."/>
            <person name="Pitluck S."/>
            <person name="Sims D."/>
            <person name="Meineke L."/>
            <person name="Brettin T."/>
            <person name="Detter J.C."/>
            <person name="Han C."/>
            <person name="Larimer F."/>
            <person name="Land M."/>
            <person name="Hauser L."/>
            <person name="Kyrpides N."/>
            <person name="Ovchinnikova G."/>
            <person name="Liberton M."/>
            <person name="Stoeckel J."/>
            <person name="Banerjee A."/>
            <person name="Singh A."/>
            <person name="Page L."/>
            <person name="Sato H."/>
            <person name="Zhao L."/>
            <person name="Sherman L."/>
            <person name="Pakrasi H."/>
            <person name="Richardson P."/>
        </authorList>
    </citation>
    <scope>NUCLEOTIDE SEQUENCE</scope>
    <source>
        <strain evidence="6">PCC 7425</strain>
    </source>
</reference>
<dbReference type="eggNOG" id="ENOG5033CP6">
    <property type="taxonomic scope" value="Bacteria"/>
</dbReference>
<evidence type="ECO:0000256" key="1">
    <source>
        <dbReference type="ARBA" id="ARBA00011046"/>
    </source>
</evidence>
<keyword evidence="4" id="KW-0804">Transcription</keyword>
<evidence type="ECO:0000256" key="2">
    <source>
        <dbReference type="ARBA" id="ARBA00023015"/>
    </source>
</evidence>
<gene>
    <name evidence="6" type="ordered locus">Cyan7425_4283</name>
</gene>
<evidence type="ECO:0000313" key="6">
    <source>
        <dbReference type="EMBL" id="ACL46596.1"/>
    </source>
</evidence>
<dbReference type="GO" id="GO:0045892">
    <property type="term" value="P:negative regulation of DNA-templated transcription"/>
    <property type="evidence" value="ECO:0007669"/>
    <property type="project" value="InterPro"/>
</dbReference>
<dbReference type="Pfam" id="PF03965">
    <property type="entry name" value="Penicillinase_R"/>
    <property type="match status" value="1"/>
</dbReference>
<dbReference type="InterPro" id="IPR036388">
    <property type="entry name" value="WH-like_DNA-bd_sf"/>
</dbReference>
<dbReference type="HOGENOM" id="CLU_1719311_0_0_3"/>
<keyword evidence="2" id="KW-0805">Transcription regulation</keyword>
<accession>B8HXQ1</accession>
<dbReference type="AlphaFoldDB" id="B8HXQ1"/>
<dbReference type="Gene3D" id="1.10.10.10">
    <property type="entry name" value="Winged helix-like DNA-binding domain superfamily/Winged helix DNA-binding domain"/>
    <property type="match status" value="1"/>
</dbReference>
<evidence type="ECO:0000256" key="3">
    <source>
        <dbReference type="ARBA" id="ARBA00023125"/>
    </source>
</evidence>